<accession>A0A834MC70</accession>
<gene>
    <name evidence="3" type="ORF">GWI33_009437</name>
    <name evidence="2" type="ORF">GWI33_010701</name>
</gene>
<reference evidence="2" key="1">
    <citation type="submission" date="2020-08" db="EMBL/GenBank/DDBJ databases">
        <title>Genome sequencing and assembly of the red palm weevil Rhynchophorus ferrugineus.</title>
        <authorList>
            <person name="Dias G.B."/>
            <person name="Bergman C.M."/>
            <person name="Manee M."/>
        </authorList>
    </citation>
    <scope>NUCLEOTIDE SEQUENCE</scope>
    <source>
        <strain evidence="2">AA-2017</strain>
        <tissue evidence="2">Whole larva</tissue>
    </source>
</reference>
<evidence type="ECO:0000313" key="3">
    <source>
        <dbReference type="EMBL" id="KAF7277111.1"/>
    </source>
</evidence>
<organism evidence="2 4">
    <name type="scientific">Rhynchophorus ferrugineus</name>
    <name type="common">Red palm weevil</name>
    <name type="synonym">Curculio ferrugineus</name>
    <dbReference type="NCBI Taxonomy" id="354439"/>
    <lineage>
        <taxon>Eukaryota</taxon>
        <taxon>Metazoa</taxon>
        <taxon>Ecdysozoa</taxon>
        <taxon>Arthropoda</taxon>
        <taxon>Hexapoda</taxon>
        <taxon>Insecta</taxon>
        <taxon>Pterygota</taxon>
        <taxon>Neoptera</taxon>
        <taxon>Endopterygota</taxon>
        <taxon>Coleoptera</taxon>
        <taxon>Polyphaga</taxon>
        <taxon>Cucujiformia</taxon>
        <taxon>Curculionidae</taxon>
        <taxon>Dryophthorinae</taxon>
        <taxon>Rhynchophorus</taxon>
    </lineage>
</organism>
<comment type="caution">
    <text evidence="2">The sequence shown here is derived from an EMBL/GenBank/DDBJ whole genome shotgun (WGS) entry which is preliminary data.</text>
</comment>
<evidence type="ECO:0000313" key="4">
    <source>
        <dbReference type="Proteomes" id="UP000625711"/>
    </source>
</evidence>
<evidence type="ECO:0000256" key="1">
    <source>
        <dbReference type="SAM" id="MobiDB-lite"/>
    </source>
</evidence>
<feature type="region of interest" description="Disordered" evidence="1">
    <location>
        <begin position="1"/>
        <end position="32"/>
    </location>
</feature>
<dbReference type="EMBL" id="JAACXV010004121">
    <property type="protein sequence ID" value="KAF7277111.1"/>
    <property type="molecule type" value="Genomic_DNA"/>
</dbReference>
<dbReference type="AlphaFoldDB" id="A0A834MC70"/>
<keyword evidence="4" id="KW-1185">Reference proteome</keyword>
<dbReference type="Proteomes" id="UP000625711">
    <property type="component" value="Unassembled WGS sequence"/>
</dbReference>
<protein>
    <submittedName>
        <fullName evidence="2">Uncharacterized protein</fullName>
    </submittedName>
</protein>
<name>A0A834MC70_RHYFE</name>
<evidence type="ECO:0000313" key="2">
    <source>
        <dbReference type="EMBL" id="KAF7276286.1"/>
    </source>
</evidence>
<feature type="compositionally biased region" description="Basic and acidic residues" evidence="1">
    <location>
        <begin position="9"/>
        <end position="19"/>
    </location>
</feature>
<dbReference type="EMBL" id="JAACXV010007707">
    <property type="protein sequence ID" value="KAF7276286.1"/>
    <property type="molecule type" value="Genomic_DNA"/>
</dbReference>
<proteinExistence type="predicted"/>
<sequence>MAVSSIFNGHRDRSNRCGESDEATSAPQKKREAAEHLLRGLTVRVGVGDATDAVRRCDTHPQEFHLFAFARSYGAGINYHGLYL</sequence>